<keyword evidence="3" id="KW-1185">Reference proteome</keyword>
<gene>
    <name evidence="2" type="ORF">STAS_07609</name>
</gene>
<dbReference type="InterPro" id="IPR029063">
    <property type="entry name" value="SAM-dependent_MTases_sf"/>
</dbReference>
<keyword evidence="1" id="KW-0812">Transmembrane</keyword>
<protein>
    <submittedName>
        <fullName evidence="2">S-adenosyl-L-methionine-dependentmethyltransferases superfamily protein</fullName>
    </submittedName>
</protein>
<keyword evidence="2" id="KW-0808">Transferase</keyword>
<evidence type="ECO:0000313" key="3">
    <source>
        <dbReference type="Proteomes" id="UP000325081"/>
    </source>
</evidence>
<organism evidence="2 3">
    <name type="scientific">Striga asiatica</name>
    <name type="common">Asiatic witchweed</name>
    <name type="synonym">Buchnera asiatica</name>
    <dbReference type="NCBI Taxonomy" id="4170"/>
    <lineage>
        <taxon>Eukaryota</taxon>
        <taxon>Viridiplantae</taxon>
        <taxon>Streptophyta</taxon>
        <taxon>Embryophyta</taxon>
        <taxon>Tracheophyta</taxon>
        <taxon>Spermatophyta</taxon>
        <taxon>Magnoliopsida</taxon>
        <taxon>eudicotyledons</taxon>
        <taxon>Gunneridae</taxon>
        <taxon>Pentapetalae</taxon>
        <taxon>asterids</taxon>
        <taxon>lamiids</taxon>
        <taxon>Lamiales</taxon>
        <taxon>Orobanchaceae</taxon>
        <taxon>Buchnereae</taxon>
        <taxon>Striga</taxon>
    </lineage>
</organism>
<comment type="caution">
    <text evidence="2">The sequence shown here is derived from an EMBL/GenBank/DDBJ whole genome shotgun (WGS) entry which is preliminary data.</text>
</comment>
<dbReference type="PANTHER" id="PTHR45085:SF3">
    <property type="entry name" value="S-ADENOSYL-L-METHIONINE-DEPENDENT METHYLTRANSFERASES SUPERFAMILY PROTEIN"/>
    <property type="match status" value="1"/>
</dbReference>
<sequence length="258" mass="28402">MEKHVQILLNRLSFASIAIATLTLLLLYLQTPDTCVDPSDPNPKPHTRFPKSTCDFTHRPYTSVDKRNRRLRSTNAWKTAVASYASLLMALQARNHLSNDSRALVVSAGPGHAVQALQEMGVEDVTGVELVDSPPLVSRADPHNLPFFDGIFDLGLGLYLDRALFPGRFVGQMERTVRGGGVCVVTVEECGPNEVKDIVKLFKKSSHGIGFPQQASSLPLLLARLHPAFLSRLICVPFIDQNVVNRAWSLFSISVFPS</sequence>
<dbReference type="Gene3D" id="3.40.50.150">
    <property type="entry name" value="Vaccinia Virus protein VP39"/>
    <property type="match status" value="1"/>
</dbReference>
<keyword evidence="1" id="KW-0472">Membrane</keyword>
<evidence type="ECO:0000313" key="2">
    <source>
        <dbReference type="EMBL" id="GER31591.1"/>
    </source>
</evidence>
<dbReference type="Proteomes" id="UP000325081">
    <property type="component" value="Unassembled WGS sequence"/>
</dbReference>
<name>A0A5A7PFR5_STRAF</name>
<dbReference type="SUPFAM" id="SSF53335">
    <property type="entry name" value="S-adenosyl-L-methionine-dependent methyltransferases"/>
    <property type="match status" value="1"/>
</dbReference>
<evidence type="ECO:0000256" key="1">
    <source>
        <dbReference type="SAM" id="Phobius"/>
    </source>
</evidence>
<dbReference type="PANTHER" id="PTHR45085">
    <property type="entry name" value="F21J9.14"/>
    <property type="match status" value="1"/>
</dbReference>
<proteinExistence type="predicted"/>
<keyword evidence="2" id="KW-0489">Methyltransferase</keyword>
<reference evidence="3" key="1">
    <citation type="journal article" date="2019" name="Curr. Biol.">
        <title>Genome Sequence of Striga asiatica Provides Insight into the Evolution of Plant Parasitism.</title>
        <authorList>
            <person name="Yoshida S."/>
            <person name="Kim S."/>
            <person name="Wafula E.K."/>
            <person name="Tanskanen J."/>
            <person name="Kim Y.M."/>
            <person name="Honaas L."/>
            <person name="Yang Z."/>
            <person name="Spallek T."/>
            <person name="Conn C.E."/>
            <person name="Ichihashi Y."/>
            <person name="Cheong K."/>
            <person name="Cui S."/>
            <person name="Der J.P."/>
            <person name="Gundlach H."/>
            <person name="Jiao Y."/>
            <person name="Hori C."/>
            <person name="Ishida J.K."/>
            <person name="Kasahara H."/>
            <person name="Kiba T."/>
            <person name="Kim M.S."/>
            <person name="Koo N."/>
            <person name="Laohavisit A."/>
            <person name="Lee Y.H."/>
            <person name="Lumba S."/>
            <person name="McCourt P."/>
            <person name="Mortimer J.C."/>
            <person name="Mutuku J.M."/>
            <person name="Nomura T."/>
            <person name="Sasaki-Sekimoto Y."/>
            <person name="Seto Y."/>
            <person name="Wang Y."/>
            <person name="Wakatake T."/>
            <person name="Sakakibara H."/>
            <person name="Demura T."/>
            <person name="Yamaguchi S."/>
            <person name="Yoneyama K."/>
            <person name="Manabe R.I."/>
            <person name="Nelson D.C."/>
            <person name="Schulman A.H."/>
            <person name="Timko M.P."/>
            <person name="dePamphilis C.W."/>
            <person name="Choi D."/>
            <person name="Shirasu K."/>
        </authorList>
    </citation>
    <scope>NUCLEOTIDE SEQUENCE [LARGE SCALE GENOMIC DNA]</scope>
    <source>
        <strain evidence="3">cv. UVA1</strain>
    </source>
</reference>
<feature type="transmembrane region" description="Helical" evidence="1">
    <location>
        <begin position="12"/>
        <end position="29"/>
    </location>
</feature>
<dbReference type="GO" id="GO:0008168">
    <property type="term" value="F:methyltransferase activity"/>
    <property type="evidence" value="ECO:0007669"/>
    <property type="project" value="UniProtKB-KW"/>
</dbReference>
<dbReference type="OrthoDB" id="682522at2759"/>
<accession>A0A5A7PFR5</accession>
<dbReference type="AlphaFoldDB" id="A0A5A7PFR5"/>
<dbReference type="EMBL" id="BKCP01004505">
    <property type="protein sequence ID" value="GER31591.1"/>
    <property type="molecule type" value="Genomic_DNA"/>
</dbReference>
<dbReference type="GO" id="GO:0032259">
    <property type="term" value="P:methylation"/>
    <property type="evidence" value="ECO:0007669"/>
    <property type="project" value="UniProtKB-KW"/>
</dbReference>
<keyword evidence="1" id="KW-1133">Transmembrane helix</keyword>